<evidence type="ECO:0008006" key="4">
    <source>
        <dbReference type="Google" id="ProtNLM"/>
    </source>
</evidence>
<sequence length="312" mass="36566">MNIDFDVPIHLIYHYYISGAISFSLNLLVVYLILRHSTRLDSFKFYLLAFQISCISSDLNMTLFMQPVPLFPMRSGYCYGISSRVFSWSTHAMFTVFTFLMSGQIEVLTICFIRKYKAIMNLKNMSKSSSWKYPLTYLICISFTCSLALSVLLSYDSHEVQMRELELLFPEIAPKFHALREFQYYTMNWRLITFFALVGLGTVKATVLVTILVARMYRTLKEYSSRMSRRALERHKIALRSLIMQFMITPITFFPACICLLTILIPTYYSQLISWYACVVITTHSIFNSIVVVLTYPEFRRTLFFCKNKSRR</sequence>
<dbReference type="OrthoDB" id="5862349at2759"/>
<dbReference type="Proteomes" id="UP000008281">
    <property type="component" value="Unassembled WGS sequence"/>
</dbReference>
<protein>
    <recommendedName>
        <fullName evidence="4">G-protein coupled receptors family 1 profile domain-containing protein</fullName>
    </recommendedName>
</protein>
<name>E3M0W0_CAERE</name>
<dbReference type="eggNOG" id="ENOG502TJC1">
    <property type="taxonomic scope" value="Eukaryota"/>
</dbReference>
<evidence type="ECO:0000256" key="1">
    <source>
        <dbReference type="SAM" id="Phobius"/>
    </source>
</evidence>
<reference evidence="2" key="1">
    <citation type="submission" date="2007-07" db="EMBL/GenBank/DDBJ databases">
        <title>PCAP assembly of the Caenorhabditis remanei genome.</title>
        <authorList>
            <consortium name="The Caenorhabditis remanei Sequencing Consortium"/>
            <person name="Wilson R.K."/>
        </authorList>
    </citation>
    <scope>NUCLEOTIDE SEQUENCE [LARGE SCALE GENOMIC DNA]</scope>
    <source>
        <strain evidence="2">PB4641</strain>
    </source>
</reference>
<dbReference type="PANTHER" id="PTHR45830:SF12">
    <property type="entry name" value="G_PROTEIN_RECEP_F1_2 DOMAIN-CONTAINING PROTEIN-RELATED"/>
    <property type="match status" value="1"/>
</dbReference>
<dbReference type="SUPFAM" id="SSF81321">
    <property type="entry name" value="Family A G protein-coupled receptor-like"/>
    <property type="match status" value="1"/>
</dbReference>
<dbReference type="AlphaFoldDB" id="E3M0W0"/>
<dbReference type="FunCoup" id="E3M0W0">
    <property type="interactions" value="150"/>
</dbReference>
<dbReference type="Gene3D" id="1.20.1070.10">
    <property type="entry name" value="Rhodopsin 7-helix transmembrane proteins"/>
    <property type="match status" value="1"/>
</dbReference>
<dbReference type="EMBL" id="DS268421">
    <property type="protein sequence ID" value="EFO88781.1"/>
    <property type="molecule type" value="Genomic_DNA"/>
</dbReference>
<organism evidence="3">
    <name type="scientific">Caenorhabditis remanei</name>
    <name type="common">Caenorhabditis vulgaris</name>
    <dbReference type="NCBI Taxonomy" id="31234"/>
    <lineage>
        <taxon>Eukaryota</taxon>
        <taxon>Metazoa</taxon>
        <taxon>Ecdysozoa</taxon>
        <taxon>Nematoda</taxon>
        <taxon>Chromadorea</taxon>
        <taxon>Rhabditida</taxon>
        <taxon>Rhabditina</taxon>
        <taxon>Rhabditomorpha</taxon>
        <taxon>Rhabditoidea</taxon>
        <taxon>Rhabditidae</taxon>
        <taxon>Peloderinae</taxon>
        <taxon>Caenorhabditis</taxon>
    </lineage>
</organism>
<proteinExistence type="predicted"/>
<dbReference type="KEGG" id="crq:GCK72_006758"/>
<feature type="transmembrane region" description="Helical" evidence="1">
    <location>
        <begin position="273"/>
        <end position="296"/>
    </location>
</feature>
<dbReference type="CTD" id="9804425"/>
<keyword evidence="1" id="KW-0472">Membrane</keyword>
<dbReference type="RefSeq" id="XP_003109992.2">
    <property type="nucleotide sequence ID" value="XM_003109944.2"/>
</dbReference>
<gene>
    <name evidence="2" type="ORF">CRE_06431</name>
</gene>
<keyword evidence="3" id="KW-1185">Reference proteome</keyword>
<dbReference type="OMA" id="TYLICIS"/>
<feature type="transmembrane region" description="Helical" evidence="1">
    <location>
        <begin position="45"/>
        <end position="65"/>
    </location>
</feature>
<keyword evidence="1" id="KW-1133">Transmembrane helix</keyword>
<dbReference type="InParanoid" id="E3M0W0"/>
<evidence type="ECO:0000313" key="2">
    <source>
        <dbReference type="EMBL" id="EFO88781.1"/>
    </source>
</evidence>
<dbReference type="GeneID" id="9804425"/>
<feature type="transmembrane region" description="Helical" evidence="1">
    <location>
        <begin position="134"/>
        <end position="155"/>
    </location>
</feature>
<evidence type="ECO:0000313" key="3">
    <source>
        <dbReference type="Proteomes" id="UP000008281"/>
    </source>
</evidence>
<dbReference type="PANTHER" id="PTHR45830">
    <property type="entry name" value="SERPENTINE RECEPTOR, CLASS I"/>
    <property type="match status" value="1"/>
</dbReference>
<dbReference type="HOGENOM" id="CLU_067919_1_0_1"/>
<feature type="transmembrane region" description="Helical" evidence="1">
    <location>
        <begin position="237"/>
        <end position="267"/>
    </location>
</feature>
<dbReference type="InterPro" id="IPR019429">
    <property type="entry name" value="7TM_GPCR_serpentine_rcpt_Sri"/>
</dbReference>
<keyword evidence="1" id="KW-0812">Transmembrane</keyword>
<feature type="transmembrane region" description="Helical" evidence="1">
    <location>
        <begin position="12"/>
        <end position="33"/>
    </location>
</feature>
<feature type="transmembrane region" description="Helical" evidence="1">
    <location>
        <begin position="191"/>
        <end position="217"/>
    </location>
</feature>
<feature type="transmembrane region" description="Helical" evidence="1">
    <location>
        <begin position="92"/>
        <end position="113"/>
    </location>
</feature>
<accession>E3M0W0</accession>
<dbReference type="Pfam" id="PF10327">
    <property type="entry name" value="7TM_GPCR_Sri"/>
    <property type="match status" value="1"/>
</dbReference>